<evidence type="ECO:0000256" key="1">
    <source>
        <dbReference type="SAM" id="MobiDB-lite"/>
    </source>
</evidence>
<sequence length="606" mass="67468">MESPKTPIKLHIPTTPLAQPSFCAGNVEGVTQWAKELPMANTGEAARQLYQAIRELNQWNTDPLLRFKVLEVVRPYIYSICTLLNKHFLQSSISLNDKQLKIANLSQAMQGHLATGYKMVVAHSISRVAPADKPSKIVTLAIHRAISDTNQTILRAFQLYCQPPEHAWLEVNQLYLLAEMHKLLTFKVSDRQTRFLSTSTIQDVYIRAHLLGTAKPNNLRQQDLAQLYDASELWAEFASLSAADDESALFIINLHRDRPGQYRQHLRDAQKPLFRSLNTAKLVQALKHWAANPNGAHQITVPGKLSDNLLSHAIQSWGIHWQRSFRRAQTEGQLRICIGLSATHYYSGGQQDFEKTLASVKPKTLEGESSERSVDVGKASSEGDVWANAFDAGGARIAENAAMNIDAIEFINKHKAQDQDSEEETTKYPAHQVNLINTSPGGYCIHWSGDVPASIQAGELLGIQERGVKHWSIGVIRWIRHLRDQGTQLGVELLAPKAEVGAARLLQKTGSNGPFMRALLLPAIKAIAQPATLLLPRIPFRTGNKVELMYPEIQGRYQLTKRLTSTSSFSQFQFRGAGATSQPQSSGMQQTPGLGEDDFDSIWNKL</sequence>
<dbReference type="RefSeq" id="WP_260977217.1">
    <property type="nucleotide sequence ID" value="NZ_JAOANI010000028.1"/>
</dbReference>
<evidence type="ECO:0000313" key="3">
    <source>
        <dbReference type="Proteomes" id="UP001147830"/>
    </source>
</evidence>
<feature type="region of interest" description="Disordered" evidence="1">
    <location>
        <begin position="574"/>
        <end position="599"/>
    </location>
</feature>
<dbReference type="EMBL" id="JAOANI010000028">
    <property type="protein sequence ID" value="MCT7360380.1"/>
    <property type="molecule type" value="Genomic_DNA"/>
</dbReference>
<feature type="compositionally biased region" description="Polar residues" evidence="1">
    <location>
        <begin position="579"/>
        <end position="592"/>
    </location>
</feature>
<reference evidence="2" key="1">
    <citation type="journal article" date="2022" name="Front. Microbiol.">
        <title>Genome-based taxonomic rearrangement of Oceanobacter-related bacteria including the description of Thalassolituus hydrocarbonoclasticus sp. nov. and Thalassolituus pacificus sp. nov. and emended description of the genus Thalassolituus.</title>
        <authorList>
            <person name="Dong C."/>
            <person name="Wei L."/>
            <person name="Wang J."/>
            <person name="Lai Q."/>
            <person name="Huang Z."/>
            <person name="Shao Z."/>
        </authorList>
    </citation>
    <scope>NUCLEOTIDE SEQUENCE</scope>
    <source>
        <strain evidence="2">59MF3M-4</strain>
    </source>
</reference>
<reference evidence="2" key="2">
    <citation type="submission" date="2022-08" db="EMBL/GenBank/DDBJ databases">
        <authorList>
            <person name="Dong C."/>
        </authorList>
    </citation>
    <scope>NUCLEOTIDE SEQUENCE</scope>
    <source>
        <strain evidence="2">59MF3M-4</strain>
    </source>
</reference>
<evidence type="ECO:0000313" key="2">
    <source>
        <dbReference type="EMBL" id="MCT7360380.1"/>
    </source>
</evidence>
<proteinExistence type="predicted"/>
<comment type="caution">
    <text evidence="2">The sequence shown here is derived from an EMBL/GenBank/DDBJ whole genome shotgun (WGS) entry which is preliminary data.</text>
</comment>
<keyword evidence="3" id="KW-1185">Reference proteome</keyword>
<organism evidence="2 3">
    <name type="scientific">Thalassolituus pacificus</name>
    <dbReference type="NCBI Taxonomy" id="2975440"/>
    <lineage>
        <taxon>Bacteria</taxon>
        <taxon>Pseudomonadati</taxon>
        <taxon>Pseudomonadota</taxon>
        <taxon>Gammaproteobacteria</taxon>
        <taxon>Oceanospirillales</taxon>
        <taxon>Oceanospirillaceae</taxon>
        <taxon>Thalassolituus</taxon>
    </lineage>
</organism>
<gene>
    <name evidence="2" type="ORF">NYR02_15260</name>
</gene>
<dbReference type="AlphaFoldDB" id="A0A9X3ASG4"/>
<dbReference type="Proteomes" id="UP001147830">
    <property type="component" value="Unassembled WGS sequence"/>
</dbReference>
<name>A0A9X3ASG4_9GAMM</name>
<protein>
    <submittedName>
        <fullName evidence="2">GTPase</fullName>
    </submittedName>
</protein>
<accession>A0A9X3ASG4</accession>